<keyword evidence="3" id="KW-1185">Reference proteome</keyword>
<evidence type="ECO:0000313" key="2">
    <source>
        <dbReference type="EMBL" id="KAL0970081.1"/>
    </source>
</evidence>
<organism evidence="2 3">
    <name type="scientific">Umbra pygmaea</name>
    <name type="common">Eastern mudminnow</name>
    <dbReference type="NCBI Taxonomy" id="75934"/>
    <lineage>
        <taxon>Eukaryota</taxon>
        <taxon>Metazoa</taxon>
        <taxon>Chordata</taxon>
        <taxon>Craniata</taxon>
        <taxon>Vertebrata</taxon>
        <taxon>Euteleostomi</taxon>
        <taxon>Actinopterygii</taxon>
        <taxon>Neopterygii</taxon>
        <taxon>Teleostei</taxon>
        <taxon>Protacanthopterygii</taxon>
        <taxon>Esociformes</taxon>
        <taxon>Umbridae</taxon>
        <taxon>Umbra</taxon>
    </lineage>
</organism>
<dbReference type="EMBL" id="JAGEUA010000007">
    <property type="protein sequence ID" value="KAL0970081.1"/>
    <property type="molecule type" value="Genomic_DNA"/>
</dbReference>
<dbReference type="PANTHER" id="PTHR46902">
    <property type="entry name" value="DOMON DOMAIN-CONTAINING PROTEIN FRRS1L"/>
    <property type="match status" value="1"/>
</dbReference>
<evidence type="ECO:0008006" key="4">
    <source>
        <dbReference type="Google" id="ProtNLM"/>
    </source>
</evidence>
<dbReference type="Proteomes" id="UP001557470">
    <property type="component" value="Unassembled WGS sequence"/>
</dbReference>
<keyword evidence="1" id="KW-0732">Signal</keyword>
<feature type="chain" id="PRO_5044840655" description="Ferric-chelate reductase 1" evidence="1">
    <location>
        <begin position="25"/>
        <end position="254"/>
    </location>
</feature>
<comment type="caution">
    <text evidence="2">The sequence shown here is derived from an EMBL/GenBank/DDBJ whole genome shotgun (WGS) entry which is preliminary data.</text>
</comment>
<dbReference type="PANTHER" id="PTHR46902:SF1">
    <property type="entry name" value="DOMON DOMAIN-CONTAINING PROTEIN FRRS1L"/>
    <property type="match status" value="1"/>
</dbReference>
<evidence type="ECO:0000256" key="1">
    <source>
        <dbReference type="SAM" id="SignalP"/>
    </source>
</evidence>
<dbReference type="AlphaFoldDB" id="A0ABD0WG35"/>
<gene>
    <name evidence="2" type="ORF">UPYG_G00236910</name>
</gene>
<sequence length="254" mass="26687">MEKCSKPMIAIAMVMAYMSMGAEAQSQNNVIFPNITGLFNNTMVTPGSVNISNVGCGSTKVCAAEPFNCDPAGSTSCFFFSATKTSGQDFSFQLEGQTMANGFIALGLLSPTSFSGPVYVCANNNKSVMFFSLHYQNGSLTQNNQLPVTSVMGSVTGQTVQCTFNATFSTATTTTNASTNFFIYIIIGNNNNGNLSIQNTVFISPAAVDLIVTNSTVTTKNVSATSASPVALGMQHKLSQALLTLLGVLGLMML</sequence>
<accession>A0ABD0WG35</accession>
<reference evidence="2 3" key="1">
    <citation type="submission" date="2024-06" db="EMBL/GenBank/DDBJ databases">
        <authorList>
            <person name="Pan Q."/>
            <person name="Wen M."/>
            <person name="Jouanno E."/>
            <person name="Zahm M."/>
            <person name="Klopp C."/>
            <person name="Cabau C."/>
            <person name="Louis A."/>
            <person name="Berthelot C."/>
            <person name="Parey E."/>
            <person name="Roest Crollius H."/>
            <person name="Montfort J."/>
            <person name="Robinson-Rechavi M."/>
            <person name="Bouchez O."/>
            <person name="Lampietro C."/>
            <person name="Lopez Roques C."/>
            <person name="Donnadieu C."/>
            <person name="Postlethwait J."/>
            <person name="Bobe J."/>
            <person name="Verreycken H."/>
            <person name="Guiguen Y."/>
        </authorList>
    </citation>
    <scope>NUCLEOTIDE SEQUENCE [LARGE SCALE GENOMIC DNA]</scope>
    <source>
        <strain evidence="2">Up_M1</strain>
        <tissue evidence="2">Testis</tissue>
    </source>
</reference>
<dbReference type="InterPro" id="IPR042789">
    <property type="entry name" value="FRRS1L"/>
</dbReference>
<evidence type="ECO:0000313" key="3">
    <source>
        <dbReference type="Proteomes" id="UP001557470"/>
    </source>
</evidence>
<protein>
    <recommendedName>
        <fullName evidence="4">Ferric-chelate reductase 1</fullName>
    </recommendedName>
</protein>
<proteinExistence type="predicted"/>
<feature type="signal peptide" evidence="1">
    <location>
        <begin position="1"/>
        <end position="24"/>
    </location>
</feature>
<name>A0ABD0WG35_UMBPY</name>